<dbReference type="SUPFAM" id="SSF53335">
    <property type="entry name" value="S-adenosyl-L-methionine-dependent methyltransferases"/>
    <property type="match status" value="1"/>
</dbReference>
<dbReference type="OrthoDB" id="2013972at2759"/>
<reference evidence="2 3" key="1">
    <citation type="journal article" date="2013" name="PLoS Genet.">
        <title>The genome and development-dependent transcriptomes of Pyronema confluens: a window into fungal evolution.</title>
        <authorList>
            <person name="Traeger S."/>
            <person name="Altegoer F."/>
            <person name="Freitag M."/>
            <person name="Gabaldon T."/>
            <person name="Kempken F."/>
            <person name="Kumar A."/>
            <person name="Marcet-Houben M."/>
            <person name="Poggeler S."/>
            <person name="Stajich J.E."/>
            <person name="Nowrousian M."/>
        </authorList>
    </citation>
    <scope>NUCLEOTIDE SEQUENCE [LARGE SCALE GENOMIC DNA]</scope>
    <source>
        <strain evidence="3">CBS 100304</strain>
        <tissue evidence="2">Vegetative mycelium</tissue>
    </source>
</reference>
<evidence type="ECO:0000313" key="3">
    <source>
        <dbReference type="Proteomes" id="UP000018144"/>
    </source>
</evidence>
<organism evidence="2 3">
    <name type="scientific">Pyronema omphalodes (strain CBS 100304)</name>
    <name type="common">Pyronema confluens</name>
    <dbReference type="NCBI Taxonomy" id="1076935"/>
    <lineage>
        <taxon>Eukaryota</taxon>
        <taxon>Fungi</taxon>
        <taxon>Dikarya</taxon>
        <taxon>Ascomycota</taxon>
        <taxon>Pezizomycotina</taxon>
        <taxon>Pezizomycetes</taxon>
        <taxon>Pezizales</taxon>
        <taxon>Pyronemataceae</taxon>
        <taxon>Pyronema</taxon>
    </lineage>
</organism>
<keyword evidence="2" id="KW-0808">Transferase</keyword>
<dbReference type="AlphaFoldDB" id="U4KWE4"/>
<dbReference type="Proteomes" id="UP000018144">
    <property type="component" value="Unassembled WGS sequence"/>
</dbReference>
<dbReference type="CDD" id="cd02440">
    <property type="entry name" value="AdoMet_MTases"/>
    <property type="match status" value="1"/>
</dbReference>
<dbReference type="Gene3D" id="3.40.50.150">
    <property type="entry name" value="Vaccinia Virus protein VP39"/>
    <property type="match status" value="1"/>
</dbReference>
<keyword evidence="3" id="KW-1185">Reference proteome</keyword>
<dbReference type="OMA" id="MMHHIYL"/>
<dbReference type="PANTHER" id="PTHR43591">
    <property type="entry name" value="METHYLTRANSFERASE"/>
    <property type="match status" value="1"/>
</dbReference>
<dbReference type="GO" id="GO:0032259">
    <property type="term" value="P:methylation"/>
    <property type="evidence" value="ECO:0007669"/>
    <property type="project" value="UniProtKB-KW"/>
</dbReference>
<dbReference type="GO" id="GO:0008168">
    <property type="term" value="F:methyltransferase activity"/>
    <property type="evidence" value="ECO:0007669"/>
    <property type="project" value="UniProtKB-KW"/>
</dbReference>
<dbReference type="InterPro" id="IPR029063">
    <property type="entry name" value="SAM-dependent_MTases_sf"/>
</dbReference>
<sequence length="335" mass="37986">MPTPFDKEGPTLEVDPKQEETDYYESGRHVDERSRRIGNHFAVFFGTPLAKRRRYHAYRAGTYALPNDETEQDRLDMMHHIYLLLLGGQLYSAPLDNPQRVLDIGTGTGIWAIDFADNCASAEVIGTDLSPIQPKWVPPNVQFLVDDAESDWTFSKNSFDYIHLRGLCGGIEDWPHLLNQSYETLKPGGYIESFEFHNFNLFSDDGTYNSSTAMWRYYDLINKAAAKSGRPLTPKEPFRKTIADAGFVNLTEKKFKLPLGTWPAEQKMKELGRWFALVGDSGFEAHGLALLTRVLNMDVKEVRKLMDDCRAEVKGRKVHGYGVLCLVVAQKPLDA</sequence>
<dbReference type="eggNOG" id="ENOG502SJGS">
    <property type="taxonomic scope" value="Eukaryota"/>
</dbReference>
<protein>
    <submittedName>
        <fullName evidence="2">Similar to Demethylmenaquinone methyltransferase acc. no. Q64XV8</fullName>
    </submittedName>
</protein>
<evidence type="ECO:0000313" key="2">
    <source>
        <dbReference type="EMBL" id="CCX06182.1"/>
    </source>
</evidence>
<name>U4KWE4_PYROM</name>
<keyword evidence="2" id="KW-0489">Methyltransferase</keyword>
<dbReference type="EMBL" id="HF935281">
    <property type="protein sequence ID" value="CCX06182.1"/>
    <property type="molecule type" value="Genomic_DNA"/>
</dbReference>
<proteinExistence type="predicted"/>
<accession>U4KWE4</accession>
<dbReference type="PANTHER" id="PTHR43591:SF10">
    <property type="entry name" value="ABC TRANSMEMBRANE TYPE-1 DOMAIN-CONTAINING PROTEIN-RELATED"/>
    <property type="match status" value="1"/>
</dbReference>
<evidence type="ECO:0000256" key="1">
    <source>
        <dbReference type="SAM" id="MobiDB-lite"/>
    </source>
</evidence>
<feature type="region of interest" description="Disordered" evidence="1">
    <location>
        <begin position="1"/>
        <end position="25"/>
    </location>
</feature>
<dbReference type="STRING" id="1076935.U4KWE4"/>
<gene>
    <name evidence="2" type="ORF">PCON_05769</name>
</gene>
<dbReference type="Pfam" id="PF13489">
    <property type="entry name" value="Methyltransf_23"/>
    <property type="match status" value="1"/>
</dbReference>